<keyword evidence="9 13" id="KW-0812">Transmembrane</keyword>
<evidence type="ECO:0000256" key="2">
    <source>
        <dbReference type="ARBA" id="ARBA00004496"/>
    </source>
</evidence>
<evidence type="ECO:0000259" key="16">
    <source>
        <dbReference type="PROSITE" id="PS51104"/>
    </source>
</evidence>
<keyword evidence="4" id="KW-1003">Cell membrane</keyword>
<dbReference type="GO" id="GO:0009401">
    <property type="term" value="P:phosphoenolpyruvate-dependent sugar phosphotransferase system"/>
    <property type="evidence" value="ECO:0007669"/>
    <property type="project" value="UniProtKB-KW"/>
</dbReference>
<dbReference type="EMBL" id="CP017982">
    <property type="protein sequence ID" value="AYE62386.1"/>
    <property type="molecule type" value="Genomic_DNA"/>
</dbReference>
<feature type="transmembrane region" description="Helical" evidence="13">
    <location>
        <begin position="637"/>
        <end position="658"/>
    </location>
</feature>
<evidence type="ECO:0000256" key="10">
    <source>
        <dbReference type="ARBA" id="ARBA00022989"/>
    </source>
</evidence>
<dbReference type="InterPro" id="IPR004715">
    <property type="entry name" value="PTS_IIA_fruc"/>
</dbReference>
<feature type="transmembrane region" description="Helical" evidence="13">
    <location>
        <begin position="593"/>
        <end position="616"/>
    </location>
</feature>
<dbReference type="Gene3D" id="3.40.930.10">
    <property type="entry name" value="Mannitol-specific EII, Chain A"/>
    <property type="match status" value="1"/>
</dbReference>
<feature type="transmembrane region" description="Helical" evidence="13">
    <location>
        <begin position="412"/>
        <end position="429"/>
    </location>
</feature>
<dbReference type="PROSITE" id="PS51104">
    <property type="entry name" value="PTS_EIIC_TYPE_2"/>
    <property type="match status" value="1"/>
</dbReference>
<dbReference type="NCBIfam" id="TIGR01427">
    <property type="entry name" value="PTS_IIC_fructo"/>
    <property type="match status" value="1"/>
</dbReference>
<dbReference type="InterPro" id="IPR050864">
    <property type="entry name" value="Bacterial_PTS_Sugar_Transport"/>
</dbReference>
<feature type="transmembrane region" description="Helical" evidence="13">
    <location>
        <begin position="529"/>
        <end position="555"/>
    </location>
</feature>
<dbReference type="GO" id="GO:0005351">
    <property type="term" value="F:carbohydrate:proton symporter activity"/>
    <property type="evidence" value="ECO:0007669"/>
    <property type="project" value="InterPro"/>
</dbReference>
<dbReference type="GO" id="GO:0005886">
    <property type="term" value="C:plasma membrane"/>
    <property type="evidence" value="ECO:0007669"/>
    <property type="project" value="UniProtKB-SubCell"/>
</dbReference>
<evidence type="ECO:0000256" key="3">
    <source>
        <dbReference type="ARBA" id="ARBA00022448"/>
    </source>
</evidence>
<dbReference type="PROSITE" id="PS51099">
    <property type="entry name" value="PTS_EIIB_TYPE_2"/>
    <property type="match status" value="1"/>
</dbReference>
<evidence type="ECO:0000259" key="14">
    <source>
        <dbReference type="PROSITE" id="PS51094"/>
    </source>
</evidence>
<dbReference type="SUPFAM" id="SSF55804">
    <property type="entry name" value="Phoshotransferase/anion transport protein"/>
    <property type="match status" value="1"/>
</dbReference>
<dbReference type="AlphaFoldDB" id="A0A386RGT2"/>
<evidence type="ECO:0000256" key="7">
    <source>
        <dbReference type="ARBA" id="ARBA00022679"/>
    </source>
</evidence>
<evidence type="ECO:0000313" key="18">
    <source>
        <dbReference type="Proteomes" id="UP000267794"/>
    </source>
</evidence>
<keyword evidence="6" id="KW-0762">Sugar transport</keyword>
<dbReference type="InterPro" id="IPR016152">
    <property type="entry name" value="PTrfase/Anion_transptr"/>
</dbReference>
<dbReference type="InterPro" id="IPR003353">
    <property type="entry name" value="PTS_IIB_fruc"/>
</dbReference>
<dbReference type="Proteomes" id="UP000267794">
    <property type="component" value="Chromosome"/>
</dbReference>
<dbReference type="GO" id="GO:0005737">
    <property type="term" value="C:cytoplasm"/>
    <property type="evidence" value="ECO:0007669"/>
    <property type="project" value="UniProtKB-SubCell"/>
</dbReference>
<evidence type="ECO:0000259" key="15">
    <source>
        <dbReference type="PROSITE" id="PS51099"/>
    </source>
</evidence>
<dbReference type="InterPro" id="IPR002178">
    <property type="entry name" value="PTS_EIIA_type-2_dom"/>
</dbReference>
<dbReference type="GO" id="GO:0090563">
    <property type="term" value="F:protein-phosphocysteine-sugar phosphotransferase activity"/>
    <property type="evidence" value="ECO:0007669"/>
    <property type="project" value="TreeGrafter"/>
</dbReference>
<feature type="transmembrane region" description="Helical" evidence="13">
    <location>
        <begin position="351"/>
        <end position="374"/>
    </location>
</feature>
<protein>
    <submittedName>
        <fullName evidence="17">Phosphotransferase system</fullName>
    </submittedName>
</protein>
<evidence type="ECO:0000256" key="6">
    <source>
        <dbReference type="ARBA" id="ARBA00022597"/>
    </source>
</evidence>
<evidence type="ECO:0000256" key="8">
    <source>
        <dbReference type="ARBA" id="ARBA00022683"/>
    </source>
</evidence>
<evidence type="ECO:0000256" key="9">
    <source>
        <dbReference type="ARBA" id="ARBA00022692"/>
    </source>
</evidence>
<evidence type="ECO:0000313" key="17">
    <source>
        <dbReference type="EMBL" id="AYE62386.1"/>
    </source>
</evidence>
<feature type="transmembrane region" description="Helical" evidence="13">
    <location>
        <begin position="380"/>
        <end position="400"/>
    </location>
</feature>
<feature type="domain" description="PTS EIIC type-2" evidence="16">
    <location>
        <begin position="311"/>
        <end position="668"/>
    </location>
</feature>
<dbReference type="NCBIfam" id="TIGR00829">
    <property type="entry name" value="FRU"/>
    <property type="match status" value="1"/>
</dbReference>
<dbReference type="PANTHER" id="PTHR30505:SF28">
    <property type="entry name" value="PTS SYSTEM 2-O-ALPHA-MANNOSYL-D-GLYCERATE-SPECIFIC EIIABC COMPONENT"/>
    <property type="match status" value="1"/>
</dbReference>
<organism evidence="17 18">
    <name type="scientific">Lactobacillus helveticus</name>
    <name type="common">Lactobacillus suntoryeus</name>
    <dbReference type="NCBI Taxonomy" id="1587"/>
    <lineage>
        <taxon>Bacteria</taxon>
        <taxon>Bacillati</taxon>
        <taxon>Bacillota</taxon>
        <taxon>Bacilli</taxon>
        <taxon>Lactobacillales</taxon>
        <taxon>Lactobacillaceae</taxon>
        <taxon>Lactobacillus</taxon>
    </lineage>
</organism>
<dbReference type="RefSeq" id="WP_120357701.1">
    <property type="nucleotide sequence ID" value="NZ_CP017982.1"/>
</dbReference>
<evidence type="ECO:0000256" key="4">
    <source>
        <dbReference type="ARBA" id="ARBA00022475"/>
    </source>
</evidence>
<dbReference type="InterPro" id="IPR003501">
    <property type="entry name" value="PTS_EIIB_2/3"/>
</dbReference>
<feature type="transmembrane region" description="Helical" evidence="13">
    <location>
        <begin position="322"/>
        <end position="339"/>
    </location>
</feature>
<dbReference type="SUPFAM" id="SSF52794">
    <property type="entry name" value="PTS system IIB component-like"/>
    <property type="match status" value="1"/>
</dbReference>
<comment type="subcellular location">
    <subcellularLocation>
        <location evidence="1">Cell inner membrane</location>
        <topology evidence="1">Multi-pass membrane protein</topology>
    </subcellularLocation>
    <subcellularLocation>
        <location evidence="2">Cytoplasm</location>
    </subcellularLocation>
</comment>
<dbReference type="InterPro" id="IPR036095">
    <property type="entry name" value="PTS_EIIB-like_sf"/>
</dbReference>
<evidence type="ECO:0000256" key="5">
    <source>
        <dbReference type="ARBA" id="ARBA00022553"/>
    </source>
</evidence>
<keyword evidence="10 13" id="KW-1133">Transmembrane helix</keyword>
<keyword evidence="5" id="KW-0597">Phosphoprotein</keyword>
<dbReference type="InterPro" id="IPR013014">
    <property type="entry name" value="PTS_EIIC_2"/>
</dbReference>
<dbReference type="InterPro" id="IPR013011">
    <property type="entry name" value="PTS_EIIB_2"/>
</dbReference>
<evidence type="ECO:0000256" key="11">
    <source>
        <dbReference type="ARBA" id="ARBA00023136"/>
    </source>
</evidence>
<keyword evidence="7 17" id="KW-0808">Transferase</keyword>
<feature type="domain" description="PTS EIIB type-2" evidence="15">
    <location>
        <begin position="187"/>
        <end position="282"/>
    </location>
</feature>
<feature type="transmembrane region" description="Helical" evidence="13">
    <location>
        <begin position="449"/>
        <end position="478"/>
    </location>
</feature>
<dbReference type="PROSITE" id="PS00372">
    <property type="entry name" value="PTS_EIIA_TYPE_2_HIS"/>
    <property type="match status" value="1"/>
</dbReference>
<keyword evidence="11 13" id="KW-0472">Membrane</keyword>
<sequence length="668" mass="71149">MRIKDILSPESMIMELKAKNKEDAIKEMADLEVITGIVNDEDAFIKSIWDRENESTTGIGGGIAMPHARNKSINKARVLFAKSKEGIDYNSLDGQPVHLFFMITAPAGADNTHLQALAKLSGSLIDPELVEKLKAAKTPEEVIDLFEKAETKKDEEDKKAAEAKKAKEAKEAAKAQGSSDDDNKPLIVGVTACINGIAHTYMAQEALIKEGKKRGIEVRIETNGSEGVKDKLTPDEIKRAKGVIIASDKKVDMPRFDRKHLVNRPVVDGINKPGELIDDIMDDKADVYHASAADKSAESSSTEKPGLWAGIYKNLMNGISHMLPFVIGGGILMAVSFIVENYMGGPKTPAFVFLNNAGNLAFAFMVPVLAAYIAESIGDLPALMPGFVGGYMAAIVNGQFQVNVQAHTTSPAGFLGGIAAGFIAGYLMVGLKKLFAKLPHSVEGMKPMLFYPILGLLLIAAIMFYIINPIFSGINFAITHFLNGMGTGNLVLLTTILAGMMSIDMGGPFNKAAYVFASGAFANDPHSATAAILMAAVMVGGMVPPFATAIGTTFFKNKYTLEERRAGVSNWVLGFSFITEGAIPFAAADPGRVIPSCIIGSAVGGALVGLWHVGVPAPHGGLWVSPLAGNIGGPSHILFYFLATIIGSVVAGLAMSFWKKNVKDDTNE</sequence>
<dbReference type="GO" id="GO:0022877">
    <property type="term" value="F:protein-N(PI)-phosphohistidine-fructose phosphotransferase system transporter activity"/>
    <property type="evidence" value="ECO:0007669"/>
    <property type="project" value="InterPro"/>
</dbReference>
<dbReference type="CDD" id="cd00211">
    <property type="entry name" value="PTS_IIA_fru"/>
    <property type="match status" value="1"/>
</dbReference>
<dbReference type="InterPro" id="IPR003352">
    <property type="entry name" value="PTS_EIIC"/>
</dbReference>
<dbReference type="NCBIfam" id="TIGR00848">
    <property type="entry name" value="fruA"/>
    <property type="match status" value="1"/>
</dbReference>
<gene>
    <name evidence="17" type="ORF">BC335_2022</name>
</gene>
<dbReference type="PROSITE" id="PS51094">
    <property type="entry name" value="PTS_EIIA_TYPE_2"/>
    <property type="match status" value="1"/>
</dbReference>
<feature type="domain" description="PTS EIIA type-2" evidence="14">
    <location>
        <begin position="5"/>
        <end position="149"/>
    </location>
</feature>
<dbReference type="Pfam" id="PF00359">
    <property type="entry name" value="PTS_EIIA_2"/>
    <property type="match status" value="1"/>
</dbReference>
<dbReference type="PANTHER" id="PTHR30505">
    <property type="entry name" value="FRUCTOSE-LIKE PERMEASE"/>
    <property type="match status" value="1"/>
</dbReference>
<name>A0A386RGT2_LACHE</name>
<keyword evidence="3" id="KW-0813">Transport</keyword>
<dbReference type="CDD" id="cd05569">
    <property type="entry name" value="PTS_IIB_fructose"/>
    <property type="match status" value="1"/>
</dbReference>
<dbReference type="InterPro" id="IPR006327">
    <property type="entry name" value="PTS_IIC_fruc"/>
</dbReference>
<reference evidence="17 18" key="1">
    <citation type="submission" date="2016-10" db="EMBL/GenBank/DDBJ databases">
        <title>Complete genomic sequencing of Lactobacillus helveticus LH99 and comparative genome analysis.</title>
        <authorList>
            <person name="Li N."/>
            <person name="You C."/>
            <person name="Liu Z."/>
        </authorList>
    </citation>
    <scope>NUCLEOTIDE SEQUENCE [LARGE SCALE GENOMIC DNA]</scope>
    <source>
        <strain evidence="17 18">LH99</strain>
    </source>
</reference>
<accession>A0A386RGT2</accession>
<feature type="coiled-coil region" evidence="12">
    <location>
        <begin position="146"/>
        <end position="176"/>
    </location>
</feature>
<keyword evidence="12" id="KW-0175">Coiled coil</keyword>
<evidence type="ECO:0000256" key="13">
    <source>
        <dbReference type="SAM" id="Phobius"/>
    </source>
</evidence>
<evidence type="ECO:0000256" key="1">
    <source>
        <dbReference type="ARBA" id="ARBA00004429"/>
    </source>
</evidence>
<keyword evidence="8" id="KW-0598">Phosphotransferase system</keyword>
<dbReference type="Pfam" id="PF02378">
    <property type="entry name" value="PTS_EIIC"/>
    <property type="match status" value="1"/>
</dbReference>
<dbReference type="Gene3D" id="3.40.50.2300">
    <property type="match status" value="1"/>
</dbReference>
<proteinExistence type="predicted"/>
<evidence type="ECO:0000256" key="12">
    <source>
        <dbReference type="SAM" id="Coils"/>
    </source>
</evidence>
<dbReference type="Pfam" id="PF02302">
    <property type="entry name" value="PTS_IIB"/>
    <property type="match status" value="1"/>
</dbReference>
<dbReference type="FunFam" id="3.40.930.10:FF:000009">
    <property type="entry name" value="PTS system, fructose specific IIABC component"/>
    <property type="match status" value="1"/>
</dbReference>